<keyword evidence="2" id="KW-1185">Reference proteome</keyword>
<dbReference type="EMBL" id="JAFFPU010000013">
    <property type="protein sequence ID" value="MBM9576221.1"/>
    <property type="molecule type" value="Genomic_DNA"/>
</dbReference>
<name>A0ABS2U775_9LEPT</name>
<proteinExistence type="predicted"/>
<gene>
    <name evidence="1" type="ORF">JWG45_03550</name>
</gene>
<dbReference type="Proteomes" id="UP000724686">
    <property type="component" value="Unassembled WGS sequence"/>
</dbReference>
<reference evidence="1 2" key="1">
    <citation type="submission" date="2021-02" db="EMBL/GenBank/DDBJ databases">
        <title>Leptospira ainlahdjerensis sp. nov., Leptospira ainazelensis sp. nov., Leptospira abararensis sp. nov. and Leptospira chreensis sp. nov., four new species isolated from water sources in Algeria.</title>
        <authorList>
            <person name="Amara Korba A."/>
            <person name="Kainiu M."/>
            <person name="Vincent A.T."/>
            <person name="Mariet J.-F."/>
            <person name="Veyrier F.J."/>
            <person name="Goarant C."/>
            <person name="Picardeau M."/>
        </authorList>
    </citation>
    <scope>NUCLEOTIDE SEQUENCE [LARGE SCALE GENOMIC DNA]</scope>
    <source>
        <strain evidence="1 2">201903070</strain>
    </source>
</reference>
<evidence type="ECO:0000313" key="1">
    <source>
        <dbReference type="EMBL" id="MBM9576221.1"/>
    </source>
</evidence>
<sequence length="272" mass="32036">MTKIYIALLYLCSMNLFSKELTLYLPESSNDPEELRLRTFYDERNRIGLLFYEIESLEDQEKIYKTLEKVEYLRVSDLSKEFAKYSLNQVWKALASGRGKKFIEVFNIDFLMIIMKSNERSEKYNITNMFNVRLVDLSKNTVKLLLTACAKCNTIEGKAANIKQRLVPKKLKTSVELLADDESFDIRTELLEILDCLEKFTCNLEFAYSKWGKLDSETIKCQSALYNLAIYWKIQGDNIKSVLYFRRAIQINYKNNELIKRIARQTFPDEFN</sequence>
<evidence type="ECO:0000313" key="2">
    <source>
        <dbReference type="Proteomes" id="UP000724686"/>
    </source>
</evidence>
<protein>
    <submittedName>
        <fullName evidence="1">Transposase</fullName>
    </submittedName>
</protein>
<organism evidence="1 2">
    <name type="scientific">Leptospira ainlahdjerensis</name>
    <dbReference type="NCBI Taxonomy" id="2810033"/>
    <lineage>
        <taxon>Bacteria</taxon>
        <taxon>Pseudomonadati</taxon>
        <taxon>Spirochaetota</taxon>
        <taxon>Spirochaetia</taxon>
        <taxon>Leptospirales</taxon>
        <taxon>Leptospiraceae</taxon>
        <taxon>Leptospira</taxon>
    </lineage>
</organism>
<comment type="caution">
    <text evidence="1">The sequence shown here is derived from an EMBL/GenBank/DDBJ whole genome shotgun (WGS) entry which is preliminary data.</text>
</comment>
<accession>A0ABS2U775</accession>